<keyword evidence="3 8" id="KW-0479">Metal-binding</keyword>
<dbReference type="CDD" id="cd02908">
    <property type="entry name" value="Macro_OAADPr_deacetylase"/>
    <property type="match status" value="1"/>
</dbReference>
<feature type="binding site" evidence="8">
    <location>
        <position position="451"/>
    </location>
    <ligand>
        <name>Zn(2+)</name>
        <dbReference type="ChEBI" id="CHEBI:29105"/>
    </ligand>
</feature>
<evidence type="ECO:0000256" key="8">
    <source>
        <dbReference type="PROSITE-ProRule" id="PRU00236"/>
    </source>
</evidence>
<dbReference type="EMBL" id="ML986610">
    <property type="protein sequence ID" value="KAF2265254.1"/>
    <property type="molecule type" value="Genomic_DNA"/>
</dbReference>
<sequence length="562" mass="62054">MLHHVLCQRPPTPALPSHIVEAIDKILIYQRHNRILIPANSIPLRTVIERKSKPSNAKKATIHVSLWRGDITTLTDITAVINAANSALLGCFQPGHKCIDNVLHSAAGPRLREEMNRIMKEQGHEEPVGRAKVTPAFNLPAKYIIHTVGPNIDRRSTTPSEEAKKQLASCYSACLDAAETLPLDVNGRLSIAFCCISTGLFAFPKAMAAKIAVRTVIQWCEVHPDTPITDIIFDVFTEEDLNFYSQELDDLEKTVANASATTVPKRLTNIVPPKGIESARQWIQEADYLIISAGAGLSASDGLDYTSSSLFAKHYPALLKHGLNRLYDTIGFSSWPSAAVKWGYFFTHANLILQWPKSTLYRSLLDLAERFGETRYFVRTSNADGLFAANGFPERRIATPQGQYRYLQCYAKCRPDAVFPFADYLEKTLPHIDPETCAITDESLIPHCEFCGTELTICVRGGSYFNGGPFEEQEDAWYDFLEEIESNTDDKSVVILELGVGINTPSVLRWPNENLTENSDGKVKLVRVGLGPSACAPFELVECGRVAVIDGDIGTAVGLLTA</sequence>
<evidence type="ECO:0000256" key="3">
    <source>
        <dbReference type="ARBA" id="ARBA00022723"/>
    </source>
</evidence>
<evidence type="ECO:0000256" key="1">
    <source>
        <dbReference type="ARBA" id="ARBA00001947"/>
    </source>
</evidence>
<dbReference type="AlphaFoldDB" id="A0A9P4K9L2"/>
<dbReference type="GO" id="GO:0046872">
    <property type="term" value="F:metal ion binding"/>
    <property type="evidence" value="ECO:0007669"/>
    <property type="project" value="UniProtKB-KW"/>
</dbReference>
<feature type="binding site" evidence="8">
    <location>
        <position position="409"/>
    </location>
    <ligand>
        <name>Zn(2+)</name>
        <dbReference type="ChEBI" id="CHEBI:29105"/>
    </ligand>
</feature>
<dbReference type="InterPro" id="IPR029035">
    <property type="entry name" value="DHS-like_NAD/FAD-binding_dom"/>
</dbReference>
<evidence type="ECO:0000256" key="7">
    <source>
        <dbReference type="ARBA" id="ARBA00023295"/>
    </source>
</evidence>
<feature type="binding site" evidence="8">
    <location>
        <position position="448"/>
    </location>
    <ligand>
        <name>Zn(2+)</name>
        <dbReference type="ChEBI" id="CHEBI:29105"/>
    </ligand>
</feature>
<dbReference type="OrthoDB" id="6077599at2759"/>
<dbReference type="GO" id="GO:0016798">
    <property type="term" value="F:hydrolase activity, acting on glycosyl bonds"/>
    <property type="evidence" value="ECO:0007669"/>
    <property type="project" value="UniProtKB-KW"/>
</dbReference>
<dbReference type="Gene3D" id="3.40.50.1220">
    <property type="entry name" value="TPP-binding domain"/>
    <property type="match status" value="1"/>
</dbReference>
<comment type="caution">
    <text evidence="11">The sequence shown here is derived from an EMBL/GenBank/DDBJ whole genome shotgun (WGS) entry which is preliminary data.</text>
</comment>
<evidence type="ECO:0000313" key="11">
    <source>
        <dbReference type="EMBL" id="KAF2265254.1"/>
    </source>
</evidence>
<dbReference type="InterPro" id="IPR026591">
    <property type="entry name" value="Sirtuin_cat_small_dom_sf"/>
</dbReference>
<feature type="domain" description="Macro" evidence="10">
    <location>
        <begin position="51"/>
        <end position="252"/>
    </location>
</feature>
<evidence type="ECO:0000256" key="2">
    <source>
        <dbReference type="ARBA" id="ARBA00022679"/>
    </source>
</evidence>
<dbReference type="Pfam" id="PF01661">
    <property type="entry name" value="Macro"/>
    <property type="match status" value="1"/>
</dbReference>
<evidence type="ECO:0000256" key="5">
    <source>
        <dbReference type="ARBA" id="ARBA00022833"/>
    </source>
</evidence>
<keyword evidence="5 8" id="KW-0862">Zinc</keyword>
<evidence type="ECO:0000259" key="9">
    <source>
        <dbReference type="PROSITE" id="PS50305"/>
    </source>
</evidence>
<reference evidence="12" key="1">
    <citation type="journal article" date="2020" name="Stud. Mycol.">
        <title>101 Dothideomycetes genomes: A test case for predicting lifestyles and emergence of pathogens.</title>
        <authorList>
            <person name="Haridas S."/>
            <person name="Albert R."/>
            <person name="Binder M."/>
            <person name="Bloem J."/>
            <person name="LaButti K."/>
            <person name="Salamov A."/>
            <person name="Andreopoulos B."/>
            <person name="Baker S."/>
            <person name="Barry K."/>
            <person name="Bills G."/>
            <person name="Bluhm B."/>
            <person name="Cannon C."/>
            <person name="Castanera R."/>
            <person name="Culley D."/>
            <person name="Daum C."/>
            <person name="Ezra D."/>
            <person name="Gonzalez J."/>
            <person name="Henrissat B."/>
            <person name="Kuo A."/>
            <person name="Liang C."/>
            <person name="Lipzen A."/>
            <person name="Lutzoni F."/>
            <person name="Magnuson J."/>
            <person name="Mondo S."/>
            <person name="Nolan M."/>
            <person name="Ohm R."/>
            <person name="Pangilinan J."/>
            <person name="Park H.-J."/>
            <person name="Ramirez L."/>
            <person name="Alfaro M."/>
            <person name="Sun H."/>
            <person name="Tritt A."/>
            <person name="Yoshinaga Y."/>
            <person name="Zwiers L.-H."/>
            <person name="Turgeon B."/>
            <person name="Goodwin S."/>
            <person name="Spatafora J."/>
            <person name="Crous P."/>
            <person name="Grigoriev I."/>
        </authorList>
    </citation>
    <scope>NUCLEOTIDE SEQUENCE [LARGE SCALE GENOMIC DNA]</scope>
    <source>
        <strain evidence="12">CBS 304.66</strain>
    </source>
</reference>
<accession>A0A9P4K9L2</accession>
<dbReference type="SUPFAM" id="SSF52949">
    <property type="entry name" value="Macro domain-like"/>
    <property type="match status" value="1"/>
</dbReference>
<dbReference type="PANTHER" id="PTHR11106:SF121">
    <property type="entry name" value="ADP-RIBOSE 1''-PHOSPHATE PHOSPHATASE"/>
    <property type="match status" value="1"/>
</dbReference>
<dbReference type="PANTHER" id="PTHR11106">
    <property type="entry name" value="GANGLIOSIDE INDUCED DIFFERENTIATION ASSOCIATED PROTEIN 2-RELATED"/>
    <property type="match status" value="1"/>
</dbReference>
<comment type="cofactor">
    <cofactor evidence="1">
        <name>Zn(2+)</name>
        <dbReference type="ChEBI" id="CHEBI:29105"/>
    </cofactor>
</comment>
<feature type="binding site" evidence="8">
    <location>
        <position position="413"/>
    </location>
    <ligand>
        <name>Zn(2+)</name>
        <dbReference type="ChEBI" id="CHEBI:29105"/>
    </ligand>
</feature>
<keyword evidence="12" id="KW-1185">Reference proteome</keyword>
<dbReference type="GO" id="GO:0016740">
    <property type="term" value="F:transferase activity"/>
    <property type="evidence" value="ECO:0007669"/>
    <property type="project" value="UniProtKB-KW"/>
</dbReference>
<keyword evidence="6" id="KW-0520">NAD</keyword>
<keyword evidence="7" id="KW-0326">Glycosidase</keyword>
<dbReference type="Gene3D" id="3.30.1600.10">
    <property type="entry name" value="SIR2/SIRT2 'Small Domain"/>
    <property type="match status" value="1"/>
</dbReference>
<dbReference type="Proteomes" id="UP000800093">
    <property type="component" value="Unassembled WGS sequence"/>
</dbReference>
<name>A0A9P4K9L2_9PLEO</name>
<keyword evidence="4" id="KW-0378">Hydrolase</keyword>
<dbReference type="SUPFAM" id="SSF52467">
    <property type="entry name" value="DHS-like NAD/FAD-binding domain"/>
    <property type="match status" value="1"/>
</dbReference>
<feature type="domain" description="Deacetylase sirtuin-type" evidence="9">
    <location>
        <begin position="269"/>
        <end position="562"/>
    </location>
</feature>
<dbReference type="InterPro" id="IPR043472">
    <property type="entry name" value="Macro_dom-like"/>
</dbReference>
<protein>
    <submittedName>
        <fullName evidence="11">A1pp-domain-containing protein</fullName>
    </submittedName>
</protein>
<comment type="caution">
    <text evidence="8">Lacks conserved residue(s) required for the propagation of feature annotation.</text>
</comment>
<evidence type="ECO:0000313" key="12">
    <source>
        <dbReference type="Proteomes" id="UP000800093"/>
    </source>
</evidence>
<gene>
    <name evidence="11" type="ORF">CC78DRAFT_560001</name>
</gene>
<dbReference type="InterPro" id="IPR026590">
    <property type="entry name" value="Ssirtuin_cat_dom"/>
</dbReference>
<dbReference type="PROSITE" id="PS51154">
    <property type="entry name" value="MACRO"/>
    <property type="match status" value="1"/>
</dbReference>
<evidence type="ECO:0000256" key="4">
    <source>
        <dbReference type="ARBA" id="ARBA00022801"/>
    </source>
</evidence>
<keyword evidence="2" id="KW-0808">Transferase</keyword>
<evidence type="ECO:0000259" key="10">
    <source>
        <dbReference type="PROSITE" id="PS51154"/>
    </source>
</evidence>
<evidence type="ECO:0000256" key="6">
    <source>
        <dbReference type="ARBA" id="ARBA00023027"/>
    </source>
</evidence>
<dbReference type="Gene3D" id="3.40.220.10">
    <property type="entry name" value="Leucine Aminopeptidase, subunit E, domain 1"/>
    <property type="match status" value="1"/>
</dbReference>
<dbReference type="PROSITE" id="PS50305">
    <property type="entry name" value="SIRTUIN"/>
    <property type="match status" value="1"/>
</dbReference>
<dbReference type="SMART" id="SM00506">
    <property type="entry name" value="A1pp"/>
    <property type="match status" value="1"/>
</dbReference>
<proteinExistence type="predicted"/>
<dbReference type="InterPro" id="IPR002589">
    <property type="entry name" value="Macro_dom"/>
</dbReference>
<organism evidence="11 12">
    <name type="scientific">Lojkania enalia</name>
    <dbReference type="NCBI Taxonomy" id="147567"/>
    <lineage>
        <taxon>Eukaryota</taxon>
        <taxon>Fungi</taxon>
        <taxon>Dikarya</taxon>
        <taxon>Ascomycota</taxon>
        <taxon>Pezizomycotina</taxon>
        <taxon>Dothideomycetes</taxon>
        <taxon>Pleosporomycetidae</taxon>
        <taxon>Pleosporales</taxon>
        <taxon>Pleosporales incertae sedis</taxon>
        <taxon>Lojkania</taxon>
    </lineage>
</organism>